<protein>
    <submittedName>
        <fullName evidence="1">Uncharacterized protein</fullName>
    </submittedName>
</protein>
<reference evidence="1" key="1">
    <citation type="journal article" date="2025" name="Int. J. Syst. Evol. Microbiol.">
        <title>Inconstantimicrobium mannanitabidum sp. nov., a novel member of the family Clostridiaceae isolated from anoxic soil under the treatment of reductive soil disinfestation.</title>
        <authorList>
            <person name="Ueki A."/>
            <person name="Tonouchi A."/>
            <person name="Honma S."/>
            <person name="Kaku N."/>
            <person name="Ueki K."/>
        </authorList>
    </citation>
    <scope>NUCLEOTIDE SEQUENCE</scope>
    <source>
        <strain evidence="1">TW13</strain>
    </source>
</reference>
<evidence type="ECO:0000313" key="2">
    <source>
        <dbReference type="Proteomes" id="UP001058074"/>
    </source>
</evidence>
<dbReference type="EMBL" id="BROD01000001">
    <property type="protein sequence ID" value="GKX68502.1"/>
    <property type="molecule type" value="Genomic_DNA"/>
</dbReference>
<dbReference type="Proteomes" id="UP001058074">
    <property type="component" value="Unassembled WGS sequence"/>
</dbReference>
<name>A0ACB5RHE9_9CLOT</name>
<comment type="caution">
    <text evidence="1">The sequence shown here is derived from an EMBL/GenBank/DDBJ whole genome shotgun (WGS) entry which is preliminary data.</text>
</comment>
<proteinExistence type="predicted"/>
<gene>
    <name evidence="1" type="ORF">rsdtw13_37600</name>
</gene>
<sequence length="50" mass="5579">MNISSISKNNSANIALTSGKTYYYKVRLYKIVDGIKVYSGYITKIVSAKI</sequence>
<organism evidence="1 2">
    <name type="scientific">Inconstantimicrobium mannanitabidum</name>
    <dbReference type="NCBI Taxonomy" id="1604901"/>
    <lineage>
        <taxon>Bacteria</taxon>
        <taxon>Bacillati</taxon>
        <taxon>Bacillota</taxon>
        <taxon>Clostridia</taxon>
        <taxon>Eubacteriales</taxon>
        <taxon>Clostridiaceae</taxon>
        <taxon>Inconstantimicrobium</taxon>
    </lineage>
</organism>
<evidence type="ECO:0000313" key="1">
    <source>
        <dbReference type="EMBL" id="GKX68502.1"/>
    </source>
</evidence>
<accession>A0ACB5RHE9</accession>
<keyword evidence="2" id="KW-1185">Reference proteome</keyword>